<proteinExistence type="predicted"/>
<evidence type="ECO:0000313" key="2">
    <source>
        <dbReference type="Proteomes" id="UP000214600"/>
    </source>
</evidence>
<dbReference type="RefSeq" id="WP_089454146.1">
    <property type="nucleotide sequence ID" value="NZ_NKFA01000032.1"/>
</dbReference>
<evidence type="ECO:0000313" key="1">
    <source>
        <dbReference type="EMBL" id="OXI33526.1"/>
    </source>
</evidence>
<dbReference type="EMBL" id="NKFA01000032">
    <property type="protein sequence ID" value="OXI33526.1"/>
    <property type="molecule type" value="Genomic_DNA"/>
</dbReference>
<protein>
    <submittedName>
        <fullName evidence="1">Uncharacterized protein</fullName>
    </submittedName>
</protein>
<comment type="caution">
    <text evidence="1">The sequence shown here is derived from an EMBL/GenBank/DDBJ whole genome shotgun (WGS) entry which is preliminary data.</text>
</comment>
<sequence>MDIEKIASDSGMQVVLDARIGREEYRSVYGSLEALQRFADSIRELVAGEMRPDAASVELLAEESSR</sequence>
<organism evidence="1 2">
    <name type="scientific">Burkholderia aenigmatica</name>
    <dbReference type="NCBI Taxonomy" id="2015348"/>
    <lineage>
        <taxon>Bacteria</taxon>
        <taxon>Pseudomonadati</taxon>
        <taxon>Pseudomonadota</taxon>
        <taxon>Betaproteobacteria</taxon>
        <taxon>Burkholderiales</taxon>
        <taxon>Burkholderiaceae</taxon>
        <taxon>Burkholderia</taxon>
        <taxon>Burkholderia cepacia complex</taxon>
    </lineage>
</organism>
<name>A0A228HTN6_9BURK</name>
<reference evidence="1 2" key="2">
    <citation type="submission" date="2017-08" db="EMBL/GenBank/DDBJ databases">
        <title>WGS of novel Burkholderia cepaca complex species.</title>
        <authorList>
            <person name="Lipuma J."/>
            <person name="Spilker T."/>
        </authorList>
    </citation>
    <scope>NUCLEOTIDE SEQUENCE [LARGE SCALE GENOMIC DNA]</scope>
    <source>
        <strain evidence="1 2">AU17325</strain>
    </source>
</reference>
<dbReference type="OrthoDB" id="9134529at2"/>
<dbReference type="AlphaFoldDB" id="A0A228HTN6"/>
<gene>
    <name evidence="1" type="ORF">CFB84_37980</name>
</gene>
<reference evidence="2" key="1">
    <citation type="submission" date="2017-06" db="EMBL/GenBank/DDBJ databases">
        <authorList>
            <person name="LiPuma J."/>
            <person name="Spilker T."/>
        </authorList>
    </citation>
    <scope>NUCLEOTIDE SEQUENCE [LARGE SCALE GENOMIC DNA]</scope>
    <source>
        <strain evidence="2">AU17325</strain>
    </source>
</reference>
<accession>A0A228HTN6</accession>
<dbReference type="Proteomes" id="UP000214600">
    <property type="component" value="Unassembled WGS sequence"/>
</dbReference>